<reference evidence="2" key="1">
    <citation type="journal article" date="2023" name="Front. Plant Sci.">
        <title>Chromosomal-level genome assembly of Melastoma candidum provides insights into trichome evolution.</title>
        <authorList>
            <person name="Zhong Y."/>
            <person name="Wu W."/>
            <person name="Sun C."/>
            <person name="Zou P."/>
            <person name="Liu Y."/>
            <person name="Dai S."/>
            <person name="Zhou R."/>
        </authorList>
    </citation>
    <scope>NUCLEOTIDE SEQUENCE [LARGE SCALE GENOMIC DNA]</scope>
</reference>
<gene>
    <name evidence="1" type="ORF">MLD38_002840</name>
</gene>
<evidence type="ECO:0000313" key="1">
    <source>
        <dbReference type="EMBL" id="KAI4384725.1"/>
    </source>
</evidence>
<dbReference type="Proteomes" id="UP001057402">
    <property type="component" value="Chromosome 2"/>
</dbReference>
<organism evidence="1 2">
    <name type="scientific">Melastoma candidum</name>
    <dbReference type="NCBI Taxonomy" id="119954"/>
    <lineage>
        <taxon>Eukaryota</taxon>
        <taxon>Viridiplantae</taxon>
        <taxon>Streptophyta</taxon>
        <taxon>Embryophyta</taxon>
        <taxon>Tracheophyta</taxon>
        <taxon>Spermatophyta</taxon>
        <taxon>Magnoliopsida</taxon>
        <taxon>eudicotyledons</taxon>
        <taxon>Gunneridae</taxon>
        <taxon>Pentapetalae</taxon>
        <taxon>rosids</taxon>
        <taxon>malvids</taxon>
        <taxon>Myrtales</taxon>
        <taxon>Melastomataceae</taxon>
        <taxon>Melastomatoideae</taxon>
        <taxon>Melastomateae</taxon>
        <taxon>Melastoma</taxon>
    </lineage>
</organism>
<keyword evidence="2" id="KW-1185">Reference proteome</keyword>
<name>A0ACB9S1A6_9MYRT</name>
<comment type="caution">
    <text evidence="1">The sequence shown here is derived from an EMBL/GenBank/DDBJ whole genome shotgun (WGS) entry which is preliminary data.</text>
</comment>
<proteinExistence type="predicted"/>
<dbReference type="EMBL" id="CM042881">
    <property type="protein sequence ID" value="KAI4384725.1"/>
    <property type="molecule type" value="Genomic_DNA"/>
</dbReference>
<accession>A0ACB9S1A6</accession>
<protein>
    <submittedName>
        <fullName evidence="1">Uncharacterized protein</fullName>
    </submittedName>
</protein>
<evidence type="ECO:0000313" key="2">
    <source>
        <dbReference type="Proteomes" id="UP001057402"/>
    </source>
</evidence>
<sequence length="242" mass="28128">MWMEVILNLQRRNPEVDKGPAENSMIMAWLISSMHPSIGNTFMFLHIAKEIWDSTQKAYSDAKDIAQVFDIKVRLWEARQRSRDVTEYYLEMVTLWQELDSQTNDRWECTQDAFLYRQKVNQERVFEFLGLHRSFDDVRSRLLGRRPFPVLDDVFGEVRREETRRKVMLNAPIESPVGSLDSTAVAAQKGGNSTMSCNNSGPGYSSNSFGRQRPSCDHCKRVGHTRQTCWVLHGKPPNWKPR</sequence>